<comment type="caution">
    <text evidence="3">The sequence shown here is derived from an EMBL/GenBank/DDBJ whole genome shotgun (WGS) entry which is preliminary data.</text>
</comment>
<evidence type="ECO:0000313" key="3">
    <source>
        <dbReference type="EMBL" id="KAK1665810.1"/>
    </source>
</evidence>
<dbReference type="InterPro" id="IPR029480">
    <property type="entry name" value="Transpos_assoc"/>
</dbReference>
<accession>A0AAD8SXR2</accession>
<evidence type="ECO:0000256" key="1">
    <source>
        <dbReference type="SAM" id="MobiDB-lite"/>
    </source>
</evidence>
<reference evidence="3" key="1">
    <citation type="submission" date="2023-07" db="EMBL/GenBank/DDBJ databases">
        <title>A chromosome-level genome assembly of Lolium multiflorum.</title>
        <authorList>
            <person name="Chen Y."/>
            <person name="Copetti D."/>
            <person name="Kolliker R."/>
            <person name="Studer B."/>
        </authorList>
    </citation>
    <scope>NUCLEOTIDE SEQUENCE</scope>
    <source>
        <strain evidence="3">02402/16</strain>
        <tissue evidence="3">Leaf</tissue>
    </source>
</reference>
<protein>
    <recommendedName>
        <fullName evidence="2">Transposase-associated domain-containing protein</fullName>
    </recommendedName>
</protein>
<feature type="region of interest" description="Disordered" evidence="1">
    <location>
        <begin position="1"/>
        <end position="42"/>
    </location>
</feature>
<feature type="compositionally biased region" description="Acidic residues" evidence="1">
    <location>
        <begin position="12"/>
        <end position="22"/>
    </location>
</feature>
<dbReference type="EMBL" id="JAUUTY010000003">
    <property type="protein sequence ID" value="KAK1665810.1"/>
    <property type="molecule type" value="Genomic_DNA"/>
</dbReference>
<dbReference type="Proteomes" id="UP001231189">
    <property type="component" value="Unassembled WGS sequence"/>
</dbReference>
<gene>
    <name evidence="3" type="ORF">QYE76_053969</name>
</gene>
<keyword evidence="4" id="KW-1185">Reference proteome</keyword>
<name>A0AAD8SXR2_LOLMU</name>
<evidence type="ECO:0000259" key="2">
    <source>
        <dbReference type="Pfam" id="PF13963"/>
    </source>
</evidence>
<feature type="region of interest" description="Disordered" evidence="1">
    <location>
        <begin position="175"/>
        <end position="201"/>
    </location>
</feature>
<evidence type="ECO:0000313" key="4">
    <source>
        <dbReference type="Proteomes" id="UP001231189"/>
    </source>
</evidence>
<dbReference type="Pfam" id="PF13963">
    <property type="entry name" value="Transpos_assoc"/>
    <property type="match status" value="1"/>
</dbReference>
<dbReference type="AlphaFoldDB" id="A0AAD8SXR2"/>
<sequence length="216" mass="23643">MENYSLLMGDNSVDEDGGGVDGEDFRGTSPSPACRNRDSCPPIFGGGSGRSEIIVEVSPHGHDLDVYCPRCTCMNGEKRPHHVVEDHLHIFGMDRTYVRWVYHGEPHNDPSAGEADLAHTMDGWEGEKKRLLQETGFSSGTCADEKKHRVEEVSQFDGRFEDESQFDAPVDGTDDGPFIDEGPAPEIIQPTEGGRGPSTQLCVEVDARPEIIRASG</sequence>
<organism evidence="3 4">
    <name type="scientific">Lolium multiflorum</name>
    <name type="common">Italian ryegrass</name>
    <name type="synonym">Lolium perenne subsp. multiflorum</name>
    <dbReference type="NCBI Taxonomy" id="4521"/>
    <lineage>
        <taxon>Eukaryota</taxon>
        <taxon>Viridiplantae</taxon>
        <taxon>Streptophyta</taxon>
        <taxon>Embryophyta</taxon>
        <taxon>Tracheophyta</taxon>
        <taxon>Spermatophyta</taxon>
        <taxon>Magnoliopsida</taxon>
        <taxon>Liliopsida</taxon>
        <taxon>Poales</taxon>
        <taxon>Poaceae</taxon>
        <taxon>BOP clade</taxon>
        <taxon>Pooideae</taxon>
        <taxon>Poodae</taxon>
        <taxon>Poeae</taxon>
        <taxon>Poeae Chloroplast Group 2 (Poeae type)</taxon>
        <taxon>Loliodinae</taxon>
        <taxon>Loliinae</taxon>
        <taxon>Lolium</taxon>
    </lineage>
</organism>
<proteinExistence type="predicted"/>
<feature type="domain" description="Transposase-associated" evidence="2">
    <location>
        <begin position="60"/>
        <end position="105"/>
    </location>
</feature>